<evidence type="ECO:0000256" key="12">
    <source>
        <dbReference type="RuleBase" id="RU003651"/>
    </source>
</evidence>
<keyword evidence="9" id="KW-0496">Mitochondrion</keyword>
<evidence type="ECO:0000256" key="9">
    <source>
        <dbReference type="ARBA" id="ARBA00023128"/>
    </source>
</evidence>
<dbReference type="InterPro" id="IPR057495">
    <property type="entry name" value="AAA_lid_BCS1"/>
</dbReference>
<evidence type="ECO:0000256" key="7">
    <source>
        <dbReference type="ARBA" id="ARBA00022840"/>
    </source>
</evidence>
<accession>A0AAD7TR42</accession>
<proteinExistence type="inferred from homology"/>
<evidence type="ECO:0000256" key="5">
    <source>
        <dbReference type="ARBA" id="ARBA00022792"/>
    </source>
</evidence>
<keyword evidence="5" id="KW-0999">Mitochondrion inner membrane</keyword>
<keyword evidence="3" id="KW-0812">Transmembrane</keyword>
<comment type="catalytic activity">
    <reaction evidence="11">
        <text>ATP + H2O = ADP + phosphate + H(+)</text>
        <dbReference type="Rhea" id="RHEA:13065"/>
        <dbReference type="ChEBI" id="CHEBI:15377"/>
        <dbReference type="ChEBI" id="CHEBI:15378"/>
        <dbReference type="ChEBI" id="CHEBI:30616"/>
        <dbReference type="ChEBI" id="CHEBI:43474"/>
        <dbReference type="ChEBI" id="CHEBI:456216"/>
    </reaction>
    <physiologicalReaction direction="left-to-right" evidence="11">
        <dbReference type="Rhea" id="RHEA:13066"/>
    </physiologicalReaction>
</comment>
<dbReference type="AlphaFoldDB" id="A0AAD7TR42"/>
<evidence type="ECO:0000256" key="8">
    <source>
        <dbReference type="ARBA" id="ARBA00022989"/>
    </source>
</evidence>
<name>A0AAD7TR42_9APHY</name>
<dbReference type="InterPro" id="IPR027417">
    <property type="entry name" value="P-loop_NTPase"/>
</dbReference>
<keyword evidence="4 12" id="KW-0547">Nucleotide-binding</keyword>
<gene>
    <name evidence="16" type="ORF">ONZ51_g7219</name>
</gene>
<evidence type="ECO:0000256" key="2">
    <source>
        <dbReference type="ARBA" id="ARBA00007448"/>
    </source>
</evidence>
<feature type="domain" description="BCS1 N-terminal" evidence="15">
    <location>
        <begin position="61"/>
        <end position="239"/>
    </location>
</feature>
<dbReference type="SUPFAM" id="SSF52540">
    <property type="entry name" value="P-loop containing nucleoside triphosphate hydrolases"/>
    <property type="match status" value="1"/>
</dbReference>
<comment type="similarity">
    <text evidence="2">Belongs to the AAA ATPase family. BCS1 subfamily.</text>
</comment>
<dbReference type="InterPro" id="IPR003960">
    <property type="entry name" value="ATPase_AAA_CS"/>
</dbReference>
<feature type="domain" description="AAA+ ATPase" evidence="14">
    <location>
        <begin position="270"/>
        <end position="412"/>
    </location>
</feature>
<evidence type="ECO:0000313" key="17">
    <source>
        <dbReference type="Proteomes" id="UP001215151"/>
    </source>
</evidence>
<dbReference type="Pfam" id="PF08740">
    <property type="entry name" value="BCS1_N"/>
    <property type="match status" value="1"/>
</dbReference>
<evidence type="ECO:0000256" key="10">
    <source>
        <dbReference type="ARBA" id="ARBA00023136"/>
    </source>
</evidence>
<dbReference type="Proteomes" id="UP001215151">
    <property type="component" value="Unassembled WGS sequence"/>
</dbReference>
<evidence type="ECO:0000313" key="16">
    <source>
        <dbReference type="EMBL" id="KAJ8474450.1"/>
    </source>
</evidence>
<evidence type="ECO:0000256" key="3">
    <source>
        <dbReference type="ARBA" id="ARBA00022692"/>
    </source>
</evidence>
<dbReference type="InterPro" id="IPR003593">
    <property type="entry name" value="AAA+_ATPase"/>
</dbReference>
<feature type="compositionally biased region" description="Polar residues" evidence="13">
    <location>
        <begin position="447"/>
        <end position="457"/>
    </location>
</feature>
<evidence type="ECO:0000256" key="6">
    <source>
        <dbReference type="ARBA" id="ARBA00022801"/>
    </source>
</evidence>
<comment type="subcellular location">
    <subcellularLocation>
        <location evidence="1">Mitochondrion inner membrane</location>
        <topology evidence="1">Single-pass membrane protein</topology>
    </subcellularLocation>
</comment>
<keyword evidence="8" id="KW-1133">Transmembrane helix</keyword>
<dbReference type="EMBL" id="JAPEVG010000188">
    <property type="protein sequence ID" value="KAJ8474450.1"/>
    <property type="molecule type" value="Genomic_DNA"/>
</dbReference>
<reference evidence="16" key="1">
    <citation type="submission" date="2022-11" db="EMBL/GenBank/DDBJ databases">
        <title>Genome Sequence of Cubamyces cubensis.</title>
        <authorList>
            <person name="Buettner E."/>
        </authorList>
    </citation>
    <scope>NUCLEOTIDE SEQUENCE</scope>
    <source>
        <strain evidence="16">MPL-01</strain>
    </source>
</reference>
<evidence type="ECO:0000256" key="13">
    <source>
        <dbReference type="SAM" id="MobiDB-lite"/>
    </source>
</evidence>
<dbReference type="GO" id="GO:0016887">
    <property type="term" value="F:ATP hydrolysis activity"/>
    <property type="evidence" value="ECO:0007669"/>
    <property type="project" value="InterPro"/>
</dbReference>
<dbReference type="GO" id="GO:0005524">
    <property type="term" value="F:ATP binding"/>
    <property type="evidence" value="ECO:0007669"/>
    <property type="project" value="UniProtKB-KW"/>
</dbReference>
<evidence type="ECO:0000259" key="14">
    <source>
        <dbReference type="SMART" id="SM00382"/>
    </source>
</evidence>
<dbReference type="SMART" id="SM00382">
    <property type="entry name" value="AAA"/>
    <property type="match status" value="1"/>
</dbReference>
<organism evidence="16 17">
    <name type="scientific">Trametes cubensis</name>
    <dbReference type="NCBI Taxonomy" id="1111947"/>
    <lineage>
        <taxon>Eukaryota</taxon>
        <taxon>Fungi</taxon>
        <taxon>Dikarya</taxon>
        <taxon>Basidiomycota</taxon>
        <taxon>Agaricomycotina</taxon>
        <taxon>Agaricomycetes</taxon>
        <taxon>Polyporales</taxon>
        <taxon>Polyporaceae</taxon>
        <taxon>Trametes</taxon>
    </lineage>
</organism>
<evidence type="ECO:0000256" key="11">
    <source>
        <dbReference type="ARBA" id="ARBA00048778"/>
    </source>
</evidence>
<evidence type="ECO:0000256" key="1">
    <source>
        <dbReference type="ARBA" id="ARBA00004434"/>
    </source>
</evidence>
<dbReference type="SMART" id="SM01024">
    <property type="entry name" value="BCS1_N"/>
    <property type="match status" value="1"/>
</dbReference>
<dbReference type="GO" id="GO:0005743">
    <property type="term" value="C:mitochondrial inner membrane"/>
    <property type="evidence" value="ECO:0007669"/>
    <property type="project" value="UniProtKB-SubCell"/>
</dbReference>
<dbReference type="InterPro" id="IPR014851">
    <property type="entry name" value="BCS1_N"/>
</dbReference>
<evidence type="ECO:0000259" key="15">
    <source>
        <dbReference type="SMART" id="SM01024"/>
    </source>
</evidence>
<evidence type="ECO:0000256" key="4">
    <source>
        <dbReference type="ARBA" id="ARBA00022741"/>
    </source>
</evidence>
<dbReference type="Pfam" id="PF00004">
    <property type="entry name" value="AAA"/>
    <property type="match status" value="1"/>
</dbReference>
<dbReference type="PANTHER" id="PTHR23070">
    <property type="entry name" value="BCS1 AAA-TYPE ATPASE"/>
    <property type="match status" value="1"/>
</dbReference>
<dbReference type="InterPro" id="IPR050747">
    <property type="entry name" value="Mitochondrial_chaperone_BCS1"/>
</dbReference>
<keyword evidence="10" id="KW-0472">Membrane</keyword>
<dbReference type="Pfam" id="PF25426">
    <property type="entry name" value="AAA_lid_BCS1"/>
    <property type="match status" value="1"/>
</dbReference>
<dbReference type="Gene3D" id="3.40.50.300">
    <property type="entry name" value="P-loop containing nucleotide triphosphate hydrolases"/>
    <property type="match status" value="1"/>
</dbReference>
<dbReference type="InterPro" id="IPR003959">
    <property type="entry name" value="ATPase_AAA_core"/>
</dbReference>
<dbReference type="PROSITE" id="PS00674">
    <property type="entry name" value="AAA"/>
    <property type="match status" value="1"/>
</dbReference>
<keyword evidence="7 12" id="KW-0067">ATP-binding</keyword>
<evidence type="ECO:0008006" key="18">
    <source>
        <dbReference type="Google" id="ProtNLM"/>
    </source>
</evidence>
<protein>
    <recommendedName>
        <fullName evidence="18">P-loop containing nucleoside triphosphate hydrolase protein</fullName>
    </recommendedName>
</protein>
<comment type="caution">
    <text evidence="16">The sequence shown here is derived from an EMBL/GenBank/DDBJ whole genome shotgun (WGS) entry which is preliminary data.</text>
</comment>
<feature type="region of interest" description="Disordered" evidence="13">
    <location>
        <begin position="428"/>
        <end position="475"/>
    </location>
</feature>
<keyword evidence="6" id="KW-0378">Hydrolase</keyword>
<sequence>MDPAQVLQTVLSVIQSQNGGAGVFTIVSQCRPVGPGRLAKPAPAALRALSTGAVRDWARLFLMGALLETCRRVLTKVWEESDELLWLTATFEWSDETSEWISYWLSQRKVFSSARTIEVTSWCYGLDTTTIEGLGDGGMGEDGKVSFIPSLDKTYSLWYKGRYMSVRREKQNEGSYMRPKQVLVVRMLSRDPQLLRDLLMEARREYKEARKDVIDVYVAEGSDHWKHVAKQDKRPMRSVILDSGVFELVLDDAQDFLRSRQWYADRGIPFRRGYLLYGAPGAGKTSMIHSIAGELGLNIYILSLTAMALDDNGLKSLIGHLPEACIVLIEDIDAAFHRGMKRNISDPEQQARLLAAQEGQQDGGAPPPGRRREGAGHEGRILFATTNDYSALDPALLRPGRLDLHIEFHLASEYQARELFRRFYTAADGPGSSETKDVDEKGGNGAVCTSSSTSNVSAGADKEAEKGGPQAGNSMPAVPSEALNGLPESVHSVYVGMSRKTANLPRLTVDEVEELAERFAAAIPPRTFSMATLQGYLMAYKVRPLEAIADAPGWVEKRLQEKLKSAAGSSSK</sequence>
<keyword evidence="17" id="KW-1185">Reference proteome</keyword>